<sequence length="98" mass="11068">MKSEHYSFWHSNLSEDHAPLSFQRSLSFFCVLSRRVLPHALPLVMSHFTTPSIPATPEHHYRGLLSSAPLVHPRPSPKSFKNGVPCNRIFGRTSELGC</sequence>
<proteinExistence type="predicted"/>
<reference evidence="1 2" key="1">
    <citation type="submission" date="2021-06" db="EMBL/GenBank/DDBJ databases">
        <title>Caerostris darwini draft genome.</title>
        <authorList>
            <person name="Kono N."/>
            <person name="Arakawa K."/>
        </authorList>
    </citation>
    <scope>NUCLEOTIDE SEQUENCE [LARGE SCALE GENOMIC DNA]</scope>
</reference>
<organism evidence="1 2">
    <name type="scientific">Caerostris darwini</name>
    <dbReference type="NCBI Taxonomy" id="1538125"/>
    <lineage>
        <taxon>Eukaryota</taxon>
        <taxon>Metazoa</taxon>
        <taxon>Ecdysozoa</taxon>
        <taxon>Arthropoda</taxon>
        <taxon>Chelicerata</taxon>
        <taxon>Arachnida</taxon>
        <taxon>Araneae</taxon>
        <taxon>Araneomorphae</taxon>
        <taxon>Entelegynae</taxon>
        <taxon>Araneoidea</taxon>
        <taxon>Araneidae</taxon>
        <taxon>Caerostris</taxon>
    </lineage>
</organism>
<dbReference type="AlphaFoldDB" id="A0AAV4NJC3"/>
<evidence type="ECO:0000313" key="2">
    <source>
        <dbReference type="Proteomes" id="UP001054837"/>
    </source>
</evidence>
<accession>A0AAV4NJC3</accession>
<dbReference type="EMBL" id="BPLQ01001716">
    <property type="protein sequence ID" value="GIX84405.1"/>
    <property type="molecule type" value="Genomic_DNA"/>
</dbReference>
<dbReference type="Proteomes" id="UP001054837">
    <property type="component" value="Unassembled WGS sequence"/>
</dbReference>
<gene>
    <name evidence="1" type="ORF">CDAR_500841</name>
</gene>
<keyword evidence="2" id="KW-1185">Reference proteome</keyword>
<name>A0AAV4NJC3_9ARAC</name>
<comment type="caution">
    <text evidence="1">The sequence shown here is derived from an EMBL/GenBank/DDBJ whole genome shotgun (WGS) entry which is preliminary data.</text>
</comment>
<evidence type="ECO:0000313" key="1">
    <source>
        <dbReference type="EMBL" id="GIX84405.1"/>
    </source>
</evidence>
<protein>
    <submittedName>
        <fullName evidence="1">Uncharacterized protein</fullName>
    </submittedName>
</protein>